<comment type="caution">
    <text evidence="1">The sequence shown here is derived from an EMBL/GenBank/DDBJ whole genome shotgun (WGS) entry which is preliminary data.</text>
</comment>
<gene>
    <name evidence="1" type="ORF">B4098_0629</name>
</gene>
<protein>
    <submittedName>
        <fullName evidence="1">Uncharacterized protein</fullName>
    </submittedName>
</protein>
<sequence length="40" mass="4549">MSSFYTSTRGFGFHFTGHPAGAYKVYGLYFFSLEEVVFLS</sequence>
<dbReference type="AlphaFoldDB" id="A0A150K1F6"/>
<proteinExistence type="predicted"/>
<dbReference type="EMBL" id="LQYG01000040">
    <property type="protein sequence ID" value="KYC63286.1"/>
    <property type="molecule type" value="Genomic_DNA"/>
</dbReference>
<dbReference type="Proteomes" id="UP000075288">
    <property type="component" value="Unassembled WGS sequence"/>
</dbReference>
<reference evidence="1 2" key="1">
    <citation type="submission" date="2016-01" db="EMBL/GenBank/DDBJ databases">
        <title>Genome Sequences of Twelve Sporeforming Bacillus Species Isolated from Foods.</title>
        <authorList>
            <person name="Berendsen E.M."/>
            <person name="Wells-Bennik M.H."/>
            <person name="Krawcyk A.O."/>
            <person name="De Jong A."/>
            <person name="Holsappel S."/>
            <person name="Eijlander R.T."/>
            <person name="Kuipers O.P."/>
        </authorList>
    </citation>
    <scope>NUCLEOTIDE SEQUENCE [LARGE SCALE GENOMIC DNA]</scope>
    <source>
        <strain evidence="1 2">B4098</strain>
    </source>
</reference>
<name>A0A150K1F6_HEYCO</name>
<evidence type="ECO:0000313" key="1">
    <source>
        <dbReference type="EMBL" id="KYC63286.1"/>
    </source>
</evidence>
<evidence type="ECO:0000313" key="2">
    <source>
        <dbReference type="Proteomes" id="UP000075288"/>
    </source>
</evidence>
<organism evidence="1 2">
    <name type="scientific">Heyndrickxia coagulans</name>
    <name type="common">Weizmannia coagulans</name>
    <dbReference type="NCBI Taxonomy" id="1398"/>
    <lineage>
        <taxon>Bacteria</taxon>
        <taxon>Bacillati</taxon>
        <taxon>Bacillota</taxon>
        <taxon>Bacilli</taxon>
        <taxon>Bacillales</taxon>
        <taxon>Bacillaceae</taxon>
        <taxon>Heyndrickxia</taxon>
    </lineage>
</organism>
<accession>A0A150K1F6</accession>